<evidence type="ECO:0000313" key="1">
    <source>
        <dbReference type="EMBL" id="ORX61474.1"/>
    </source>
</evidence>
<dbReference type="PANTHER" id="PTHR11362">
    <property type="entry name" value="PHOSPHATIDYLETHANOLAMINE-BINDING PROTEIN"/>
    <property type="match status" value="1"/>
</dbReference>
<evidence type="ECO:0000313" key="2">
    <source>
        <dbReference type="Proteomes" id="UP000242146"/>
    </source>
</evidence>
<dbReference type="GO" id="GO:0030162">
    <property type="term" value="P:regulation of proteolysis"/>
    <property type="evidence" value="ECO:0007669"/>
    <property type="project" value="TreeGrafter"/>
</dbReference>
<protein>
    <submittedName>
        <fullName evidence="1">PEBP-like protein</fullName>
    </submittedName>
</protein>
<organism evidence="1 2">
    <name type="scientific">Hesseltinella vesiculosa</name>
    <dbReference type="NCBI Taxonomy" id="101127"/>
    <lineage>
        <taxon>Eukaryota</taxon>
        <taxon>Fungi</taxon>
        <taxon>Fungi incertae sedis</taxon>
        <taxon>Mucoromycota</taxon>
        <taxon>Mucoromycotina</taxon>
        <taxon>Mucoromycetes</taxon>
        <taxon>Mucorales</taxon>
        <taxon>Cunninghamellaceae</taxon>
        <taxon>Hesseltinella</taxon>
    </lineage>
</organism>
<sequence>MPLLTVQDTMIHSLKKNQLIPDVWGEDETISTSTMLQVEYPDNRDVAFGNTLLVSQTQTCPTVRFVPPDEEAQYTLMMIDPDAPSREQREFGPWRHWVVVNIKAGDVHLGQQHTPYTGPGPLPNSGEHRYIFLLFQQAQQDKMFPAMAHEGRLQRRCFAFKDFASDHSLELVAMNYFLCPSDQQ</sequence>
<dbReference type="PANTHER" id="PTHR11362:SF148">
    <property type="entry name" value="CARBOXYPEPTIDASE Y INHIBITOR"/>
    <property type="match status" value="1"/>
</dbReference>
<dbReference type="Gene3D" id="3.90.280.10">
    <property type="entry name" value="PEBP-like"/>
    <property type="match status" value="1"/>
</dbReference>
<dbReference type="GO" id="GO:0046578">
    <property type="term" value="P:regulation of Ras protein signal transduction"/>
    <property type="evidence" value="ECO:0007669"/>
    <property type="project" value="TreeGrafter"/>
</dbReference>
<dbReference type="Pfam" id="PF01161">
    <property type="entry name" value="PBP"/>
    <property type="match status" value="1"/>
</dbReference>
<dbReference type="GO" id="GO:0005543">
    <property type="term" value="F:phospholipid binding"/>
    <property type="evidence" value="ECO:0007669"/>
    <property type="project" value="TreeGrafter"/>
</dbReference>
<dbReference type="OrthoDB" id="2506647at2759"/>
<dbReference type="EMBL" id="MCGT01000003">
    <property type="protein sequence ID" value="ORX61474.1"/>
    <property type="molecule type" value="Genomic_DNA"/>
</dbReference>
<accession>A0A1X2GTW1</accession>
<gene>
    <name evidence="1" type="ORF">DM01DRAFT_1299444</name>
</gene>
<dbReference type="InterPro" id="IPR035810">
    <property type="entry name" value="PEBP_euk"/>
</dbReference>
<dbReference type="SUPFAM" id="SSF49777">
    <property type="entry name" value="PEBP-like"/>
    <property type="match status" value="1"/>
</dbReference>
<dbReference type="InterPro" id="IPR008914">
    <property type="entry name" value="PEBP"/>
</dbReference>
<comment type="caution">
    <text evidence="1">The sequence shown here is derived from an EMBL/GenBank/DDBJ whole genome shotgun (WGS) entry which is preliminary data.</text>
</comment>
<reference evidence="1 2" key="1">
    <citation type="submission" date="2016-07" db="EMBL/GenBank/DDBJ databases">
        <title>Pervasive Adenine N6-methylation of Active Genes in Fungi.</title>
        <authorList>
            <consortium name="DOE Joint Genome Institute"/>
            <person name="Mondo S.J."/>
            <person name="Dannebaum R.O."/>
            <person name="Kuo R.C."/>
            <person name="Labutti K."/>
            <person name="Haridas S."/>
            <person name="Kuo A."/>
            <person name="Salamov A."/>
            <person name="Ahrendt S.R."/>
            <person name="Lipzen A."/>
            <person name="Sullivan W."/>
            <person name="Andreopoulos W.B."/>
            <person name="Clum A."/>
            <person name="Lindquist E."/>
            <person name="Daum C."/>
            <person name="Ramamoorthy G.K."/>
            <person name="Gryganskyi A."/>
            <person name="Culley D."/>
            <person name="Magnuson J.K."/>
            <person name="James T.Y."/>
            <person name="O'Malley M.A."/>
            <person name="Stajich J.E."/>
            <person name="Spatafora J.W."/>
            <person name="Visel A."/>
            <person name="Grigoriev I.V."/>
        </authorList>
    </citation>
    <scope>NUCLEOTIDE SEQUENCE [LARGE SCALE GENOMIC DNA]</scope>
    <source>
        <strain evidence="1 2">NRRL 3301</strain>
    </source>
</reference>
<dbReference type="InterPro" id="IPR036610">
    <property type="entry name" value="PEBP-like_sf"/>
</dbReference>
<dbReference type="GO" id="GO:0030414">
    <property type="term" value="F:peptidase inhibitor activity"/>
    <property type="evidence" value="ECO:0007669"/>
    <property type="project" value="TreeGrafter"/>
</dbReference>
<proteinExistence type="predicted"/>
<name>A0A1X2GTW1_9FUNG</name>
<keyword evidence="2" id="KW-1185">Reference proteome</keyword>
<dbReference type="AlphaFoldDB" id="A0A1X2GTW1"/>
<dbReference type="STRING" id="101127.A0A1X2GTW1"/>
<dbReference type="CDD" id="cd00866">
    <property type="entry name" value="PEBP_euk"/>
    <property type="match status" value="1"/>
</dbReference>
<dbReference type="Proteomes" id="UP000242146">
    <property type="component" value="Unassembled WGS sequence"/>
</dbReference>